<feature type="compositionally biased region" description="Low complexity" evidence="5">
    <location>
        <begin position="804"/>
        <end position="814"/>
    </location>
</feature>
<protein>
    <submittedName>
        <fullName evidence="7">ARM repeat-containing protein</fullName>
    </submittedName>
</protein>
<keyword evidence="3" id="KW-0653">Protein transport</keyword>
<dbReference type="Pfam" id="PF01602">
    <property type="entry name" value="Adaptin_N"/>
    <property type="match status" value="1"/>
</dbReference>
<organism evidence="7 8">
    <name type="scientific">Sistotremastrum suecicum HHB10207 ss-3</name>
    <dbReference type="NCBI Taxonomy" id="1314776"/>
    <lineage>
        <taxon>Eukaryota</taxon>
        <taxon>Fungi</taxon>
        <taxon>Dikarya</taxon>
        <taxon>Basidiomycota</taxon>
        <taxon>Agaricomycotina</taxon>
        <taxon>Agaricomycetes</taxon>
        <taxon>Sistotremastrales</taxon>
        <taxon>Sistotremastraceae</taxon>
        <taxon>Sistotremastrum</taxon>
    </lineage>
</organism>
<keyword evidence="8" id="KW-1185">Reference proteome</keyword>
<dbReference type="Proteomes" id="UP000076798">
    <property type="component" value="Unassembled WGS sequence"/>
</dbReference>
<evidence type="ECO:0000256" key="4">
    <source>
        <dbReference type="ARBA" id="ARBA00023136"/>
    </source>
</evidence>
<sequence length="925" mass="100439">MNVTFSSSGALSRAQYNLAHRLESANTAEEEDAIVREHIRAINYRLAHRPPPLSSASEILVSTLYALNYATTPLAPVMLDPILRLAADVASAGQSTKQKRIGYLFCTEVLPKGSGLFLMLVNMLRKDLESSHPPYIALALSFLINRHDDLTDALPAIQDILVSLLKHSSVPIRKRAICALSTIVISSQDGLNEDIIAYLEMRASPKILQRLKLATEDLGVRKAALSLAAHLVESGSLASQEVVDAIVPYLSDPKSPLRHRALEVLARLLPRISSSSQEDILSRNISALLKPAKHPLPSVIFVPLYRCLSALPTAMLFRASTSVLVPLRALLPSIGTNPNSAWTILTCLQLLDATLWTGAQTSEPTLPRTGIGEVLPNYLDSFTEQEVGKIMQGVYSTDSGIRHKTFIVLRKVDPSILDTYFTSLIFPPNLSSPPASRSSTPTVRSPRSPARSLPDSPSRLSGLSGLPKSRPRVVESSSRNGSRAGSSAGSVNNGITKSLDERRLHQALEVAGVLEDEGGGYAQRMRDVLTALAVSRSKDKGKGKEVDRKRVNAVDEKLVETVLIHLKTRDNNFHATFVQASLQFLKSSHASNLLRNGIPVKESASSPFVSVDDSESPSPPSPPSIPDESVQLRTPDSPSISSMPTFIVIICAVLCECCDSIAPSLNGVEIMQDLATLLKSLTASLQELIVLIIIRISALLGEEADEADQALQYVRDVIRHLQASSGRFIRKRCEQYFEWSSMNKRTHLRAVIEAAKSPTLPDFLMSLESPPPAPAPLTAISASRTNSLTPILPSPRSPSDAHKSPSSPASSSLPPTSPRTTQLRYAAYEAPPIVPHKFMSQSGFVAKPASPLRTRSSDINPFRDDPDEDAASHSDQDEDMREDFGVPSVSAGELALVVGSETLKKKDRFKARSPVQEQLFPQSLI</sequence>
<proteinExistence type="predicted"/>
<keyword evidence="2" id="KW-0813">Transport</keyword>
<dbReference type="GO" id="GO:0030117">
    <property type="term" value="C:membrane coat"/>
    <property type="evidence" value="ECO:0007669"/>
    <property type="project" value="InterPro"/>
</dbReference>
<evidence type="ECO:0000259" key="6">
    <source>
        <dbReference type="Pfam" id="PF01602"/>
    </source>
</evidence>
<comment type="subcellular location">
    <subcellularLocation>
        <location evidence="1">Endomembrane system</location>
    </subcellularLocation>
</comment>
<feature type="compositionally biased region" description="Low complexity" evidence="5">
    <location>
        <begin position="432"/>
        <end position="468"/>
    </location>
</feature>
<evidence type="ECO:0000256" key="2">
    <source>
        <dbReference type="ARBA" id="ARBA00022448"/>
    </source>
</evidence>
<dbReference type="SUPFAM" id="SSF48371">
    <property type="entry name" value="ARM repeat"/>
    <property type="match status" value="1"/>
</dbReference>
<dbReference type="PANTHER" id="PTHR22780">
    <property type="entry name" value="ADAPTIN, ALPHA/GAMMA/EPSILON"/>
    <property type="match status" value="1"/>
</dbReference>
<reference evidence="7 8" key="1">
    <citation type="journal article" date="2016" name="Mol. Biol. Evol.">
        <title>Comparative Genomics of Early-Diverging Mushroom-Forming Fungi Provides Insights into the Origins of Lignocellulose Decay Capabilities.</title>
        <authorList>
            <person name="Nagy L.G."/>
            <person name="Riley R."/>
            <person name="Tritt A."/>
            <person name="Adam C."/>
            <person name="Daum C."/>
            <person name="Floudas D."/>
            <person name="Sun H."/>
            <person name="Yadav J.S."/>
            <person name="Pangilinan J."/>
            <person name="Larsson K.H."/>
            <person name="Matsuura K."/>
            <person name="Barry K."/>
            <person name="Labutti K."/>
            <person name="Kuo R."/>
            <person name="Ohm R.A."/>
            <person name="Bhattacharya S.S."/>
            <person name="Shirouzu T."/>
            <person name="Yoshinaga Y."/>
            <person name="Martin F.M."/>
            <person name="Grigoriev I.V."/>
            <person name="Hibbett D.S."/>
        </authorList>
    </citation>
    <scope>NUCLEOTIDE SEQUENCE [LARGE SCALE GENOMIC DNA]</scope>
    <source>
        <strain evidence="7 8">HHB10207 ss-3</strain>
    </source>
</reference>
<evidence type="ECO:0000256" key="1">
    <source>
        <dbReference type="ARBA" id="ARBA00004308"/>
    </source>
</evidence>
<feature type="region of interest" description="Disordered" evidence="5">
    <location>
        <begin position="784"/>
        <end position="819"/>
    </location>
</feature>
<keyword evidence="4" id="KW-0472">Membrane</keyword>
<dbReference type="InterPro" id="IPR050840">
    <property type="entry name" value="Adaptor_Complx_Large_Subunit"/>
</dbReference>
<dbReference type="InterPro" id="IPR016024">
    <property type="entry name" value="ARM-type_fold"/>
</dbReference>
<evidence type="ECO:0000313" key="7">
    <source>
        <dbReference type="EMBL" id="KZT42312.1"/>
    </source>
</evidence>
<dbReference type="EMBL" id="KV428014">
    <property type="protein sequence ID" value="KZT42312.1"/>
    <property type="molecule type" value="Genomic_DNA"/>
</dbReference>
<dbReference type="GO" id="GO:0016192">
    <property type="term" value="P:vesicle-mediated transport"/>
    <property type="evidence" value="ECO:0007669"/>
    <property type="project" value="InterPro"/>
</dbReference>
<feature type="region of interest" description="Disordered" evidence="5">
    <location>
        <begin position="848"/>
        <end position="883"/>
    </location>
</feature>
<dbReference type="AlphaFoldDB" id="A0A166H3Z6"/>
<dbReference type="Gene3D" id="1.25.10.10">
    <property type="entry name" value="Leucine-rich Repeat Variant"/>
    <property type="match status" value="1"/>
</dbReference>
<accession>A0A166H3Z6</accession>
<evidence type="ECO:0000313" key="8">
    <source>
        <dbReference type="Proteomes" id="UP000076798"/>
    </source>
</evidence>
<dbReference type="OrthoDB" id="29308at2759"/>
<dbReference type="InterPro" id="IPR011989">
    <property type="entry name" value="ARM-like"/>
</dbReference>
<gene>
    <name evidence="7" type="ORF">SISSUDRAFT_1125742</name>
</gene>
<feature type="region of interest" description="Disordered" evidence="5">
    <location>
        <begin position="431"/>
        <end position="498"/>
    </location>
</feature>
<feature type="domain" description="Clathrin/coatomer adaptor adaptin-like N-terminal" evidence="6">
    <location>
        <begin position="94"/>
        <end position="300"/>
    </location>
</feature>
<feature type="region of interest" description="Disordered" evidence="5">
    <location>
        <begin position="605"/>
        <end position="635"/>
    </location>
</feature>
<dbReference type="GO" id="GO:0012505">
    <property type="term" value="C:endomembrane system"/>
    <property type="evidence" value="ECO:0007669"/>
    <property type="project" value="UniProtKB-SubCell"/>
</dbReference>
<feature type="compositionally biased region" description="Low complexity" evidence="5">
    <location>
        <begin position="476"/>
        <end position="494"/>
    </location>
</feature>
<evidence type="ECO:0000256" key="3">
    <source>
        <dbReference type="ARBA" id="ARBA00022927"/>
    </source>
</evidence>
<dbReference type="InterPro" id="IPR002553">
    <property type="entry name" value="Clathrin/coatomer_adapt-like_N"/>
</dbReference>
<dbReference type="STRING" id="1314776.A0A166H3Z6"/>
<evidence type="ECO:0000256" key="5">
    <source>
        <dbReference type="SAM" id="MobiDB-lite"/>
    </source>
</evidence>
<name>A0A166H3Z6_9AGAM</name>
<dbReference type="GO" id="GO:0006886">
    <property type="term" value="P:intracellular protein transport"/>
    <property type="evidence" value="ECO:0007669"/>
    <property type="project" value="InterPro"/>
</dbReference>